<reference evidence="2 3" key="1">
    <citation type="submission" date="2024-08" db="EMBL/GenBank/DDBJ databases">
        <title>Insights into the chromosomal genome structure of Flemingia macrophylla.</title>
        <authorList>
            <person name="Ding Y."/>
            <person name="Zhao Y."/>
            <person name="Bi W."/>
            <person name="Wu M."/>
            <person name="Zhao G."/>
            <person name="Gong Y."/>
            <person name="Li W."/>
            <person name="Zhang P."/>
        </authorList>
    </citation>
    <scope>NUCLEOTIDE SEQUENCE [LARGE SCALE GENOMIC DNA]</scope>
    <source>
        <strain evidence="2">DYQJB</strain>
        <tissue evidence="2">Leaf</tissue>
    </source>
</reference>
<dbReference type="Proteomes" id="UP001603857">
    <property type="component" value="Unassembled WGS sequence"/>
</dbReference>
<comment type="caution">
    <text evidence="2">The sequence shown here is derived from an EMBL/GenBank/DDBJ whole genome shotgun (WGS) entry which is preliminary data.</text>
</comment>
<sequence>MSRRTTVIGPEYRTPYPMTLVIVRTVKKLGFPDKFRRMTRYHCWEVFRGESRQQNDLLFSVKKNMIQPKTNLNVFLATNTKKYDVCDFMIQGTEGSESTGLYIVKDVQSDGIIAKVKSPKHFTTSFTTCFTLPIEKISKYVAPRSFVFSKENVVVKLEANVDHAYIVVLTVIHMLICRQA</sequence>
<protein>
    <submittedName>
        <fullName evidence="2">Uncharacterized protein</fullName>
    </submittedName>
</protein>
<organism evidence="2 3">
    <name type="scientific">Flemingia macrophylla</name>
    <dbReference type="NCBI Taxonomy" id="520843"/>
    <lineage>
        <taxon>Eukaryota</taxon>
        <taxon>Viridiplantae</taxon>
        <taxon>Streptophyta</taxon>
        <taxon>Embryophyta</taxon>
        <taxon>Tracheophyta</taxon>
        <taxon>Spermatophyta</taxon>
        <taxon>Magnoliopsida</taxon>
        <taxon>eudicotyledons</taxon>
        <taxon>Gunneridae</taxon>
        <taxon>Pentapetalae</taxon>
        <taxon>rosids</taxon>
        <taxon>fabids</taxon>
        <taxon>Fabales</taxon>
        <taxon>Fabaceae</taxon>
        <taxon>Papilionoideae</taxon>
        <taxon>50 kb inversion clade</taxon>
        <taxon>NPAAA clade</taxon>
        <taxon>indigoferoid/millettioid clade</taxon>
        <taxon>Phaseoleae</taxon>
        <taxon>Flemingia</taxon>
    </lineage>
</organism>
<dbReference type="InterPro" id="IPR038595">
    <property type="entry name" value="LOR_sf"/>
</dbReference>
<name>A0ABD1MPK2_9FABA</name>
<evidence type="ECO:0000313" key="3">
    <source>
        <dbReference type="Proteomes" id="UP001603857"/>
    </source>
</evidence>
<accession>A0ABD1MPK2</accession>
<gene>
    <name evidence="2" type="ORF">Fmac_012037</name>
</gene>
<dbReference type="InterPro" id="IPR007612">
    <property type="entry name" value="LOR"/>
</dbReference>
<evidence type="ECO:0000256" key="1">
    <source>
        <dbReference type="ARBA" id="ARBA00005437"/>
    </source>
</evidence>
<dbReference type="InterPro" id="IPR025659">
    <property type="entry name" value="Tubby-like_C"/>
</dbReference>
<dbReference type="PANTHER" id="PTHR31087:SF58">
    <property type="entry name" value="OS07G0230700 PROTEIN"/>
    <property type="match status" value="1"/>
</dbReference>
<keyword evidence="3" id="KW-1185">Reference proteome</keyword>
<dbReference type="AlphaFoldDB" id="A0ABD1MPK2"/>
<evidence type="ECO:0000313" key="2">
    <source>
        <dbReference type="EMBL" id="KAL2337591.1"/>
    </source>
</evidence>
<proteinExistence type="inferred from homology"/>
<dbReference type="Gene3D" id="2.40.160.200">
    <property type="entry name" value="LURP1-related"/>
    <property type="match status" value="1"/>
</dbReference>
<dbReference type="EMBL" id="JBGMDY010000004">
    <property type="protein sequence ID" value="KAL2337591.1"/>
    <property type="molecule type" value="Genomic_DNA"/>
</dbReference>
<dbReference type="PANTHER" id="PTHR31087">
    <property type="match status" value="1"/>
</dbReference>
<comment type="similarity">
    <text evidence="1">Belongs to the LOR family.</text>
</comment>
<dbReference type="SUPFAM" id="SSF54518">
    <property type="entry name" value="Tubby C-terminal domain-like"/>
    <property type="match status" value="1"/>
</dbReference>
<dbReference type="Pfam" id="PF04525">
    <property type="entry name" value="LOR"/>
    <property type="match status" value="1"/>
</dbReference>